<name>A0A699QMS4_TANCI</name>
<feature type="non-terminal residue" evidence="1">
    <location>
        <position position="1"/>
    </location>
</feature>
<organism evidence="1">
    <name type="scientific">Tanacetum cinerariifolium</name>
    <name type="common">Dalmatian daisy</name>
    <name type="synonym">Chrysanthemum cinerariifolium</name>
    <dbReference type="NCBI Taxonomy" id="118510"/>
    <lineage>
        <taxon>Eukaryota</taxon>
        <taxon>Viridiplantae</taxon>
        <taxon>Streptophyta</taxon>
        <taxon>Embryophyta</taxon>
        <taxon>Tracheophyta</taxon>
        <taxon>Spermatophyta</taxon>
        <taxon>Magnoliopsida</taxon>
        <taxon>eudicotyledons</taxon>
        <taxon>Gunneridae</taxon>
        <taxon>Pentapetalae</taxon>
        <taxon>asterids</taxon>
        <taxon>campanulids</taxon>
        <taxon>Asterales</taxon>
        <taxon>Asteraceae</taxon>
        <taxon>Asteroideae</taxon>
        <taxon>Anthemideae</taxon>
        <taxon>Anthemidinae</taxon>
        <taxon>Tanacetum</taxon>
    </lineage>
</organism>
<comment type="caution">
    <text evidence="1">The sequence shown here is derived from an EMBL/GenBank/DDBJ whole genome shotgun (WGS) entry which is preliminary data.</text>
</comment>
<protein>
    <submittedName>
        <fullName evidence="1">Uncharacterized protein</fullName>
    </submittedName>
</protein>
<sequence length="42" mass="4672">IGSVHQKYIVLHRTTHGYFYSSPMVICGSNSLSFPVGTSIMR</sequence>
<accession>A0A699QMS4</accession>
<reference evidence="1" key="1">
    <citation type="journal article" date="2019" name="Sci. Rep.">
        <title>Draft genome of Tanacetum cinerariifolium, the natural source of mosquito coil.</title>
        <authorList>
            <person name="Yamashiro T."/>
            <person name="Shiraishi A."/>
            <person name="Satake H."/>
            <person name="Nakayama K."/>
        </authorList>
    </citation>
    <scope>NUCLEOTIDE SEQUENCE</scope>
</reference>
<dbReference type="EMBL" id="BKCJ011035935">
    <property type="protein sequence ID" value="GFC72005.1"/>
    <property type="molecule type" value="Genomic_DNA"/>
</dbReference>
<evidence type="ECO:0000313" key="1">
    <source>
        <dbReference type="EMBL" id="GFC72005.1"/>
    </source>
</evidence>
<gene>
    <name evidence="1" type="ORF">Tci_843975</name>
</gene>
<dbReference type="AlphaFoldDB" id="A0A699QMS4"/>
<proteinExistence type="predicted"/>